<comment type="caution">
    <text evidence="1">The sequence shown here is derived from an EMBL/GenBank/DDBJ whole genome shotgun (WGS) entry which is preliminary data.</text>
</comment>
<evidence type="ECO:0000313" key="2">
    <source>
        <dbReference type="Proteomes" id="UP000003741"/>
    </source>
</evidence>
<dbReference type="SUPFAM" id="SSF101386">
    <property type="entry name" value="all-alpha NTP pyrophosphatases"/>
    <property type="match status" value="1"/>
</dbReference>
<sequence>MVENLNEIAKKAHDCAVRRGKISLIDEENNFHRDLLNEVAEVFNAEGKKSSHIEHFSDFEEELADVILVAMSTLNHFGSDIDALIKAKMDFNQIRND</sequence>
<name>I8VKC1_9BACE</name>
<evidence type="ECO:0000313" key="1">
    <source>
        <dbReference type="EMBL" id="EIY26830.1"/>
    </source>
</evidence>
<organism evidence="1 2">
    <name type="scientific">Bacteroides cellulosilyticus CL02T12C19</name>
    <dbReference type="NCBI Taxonomy" id="997874"/>
    <lineage>
        <taxon>Bacteria</taxon>
        <taxon>Pseudomonadati</taxon>
        <taxon>Bacteroidota</taxon>
        <taxon>Bacteroidia</taxon>
        <taxon>Bacteroidales</taxon>
        <taxon>Bacteroidaceae</taxon>
        <taxon>Bacteroides</taxon>
    </lineage>
</organism>
<dbReference type="Gene3D" id="1.10.287.1080">
    <property type="entry name" value="MazG-like"/>
    <property type="match status" value="1"/>
</dbReference>
<accession>I8VKC1</accession>
<dbReference type="OrthoDB" id="1032041at2"/>
<proteinExistence type="predicted"/>
<dbReference type="EMBL" id="AGXG01000088">
    <property type="protein sequence ID" value="EIY26830.1"/>
    <property type="molecule type" value="Genomic_DNA"/>
</dbReference>
<keyword evidence="2" id="KW-1185">Reference proteome</keyword>
<protein>
    <recommendedName>
        <fullName evidence="3">NTP pyrophosphohydrolase MazG putative catalytic core domain-containing protein</fullName>
    </recommendedName>
</protein>
<gene>
    <name evidence="1" type="ORF">HMPREF1062_04023</name>
</gene>
<dbReference type="AlphaFoldDB" id="I8VKC1"/>
<reference evidence="1 2" key="1">
    <citation type="submission" date="2012-02" db="EMBL/GenBank/DDBJ databases">
        <title>The Genome Sequence of Bacteroides cellulosilyticus CL02T12C19.</title>
        <authorList>
            <consortium name="The Broad Institute Genome Sequencing Platform"/>
            <person name="Earl A."/>
            <person name="Ward D."/>
            <person name="Feldgarden M."/>
            <person name="Gevers D."/>
            <person name="Zitomersky N.L."/>
            <person name="Coyne M.J."/>
            <person name="Comstock L.E."/>
            <person name="Young S.K."/>
            <person name="Zeng Q."/>
            <person name="Gargeya S."/>
            <person name="Fitzgerald M."/>
            <person name="Haas B."/>
            <person name="Abouelleil A."/>
            <person name="Alvarado L."/>
            <person name="Arachchi H.M."/>
            <person name="Berlin A."/>
            <person name="Chapman S.B."/>
            <person name="Gearin G."/>
            <person name="Goldberg J."/>
            <person name="Griggs A."/>
            <person name="Gujja S."/>
            <person name="Hansen M."/>
            <person name="Heiman D."/>
            <person name="Howarth C."/>
            <person name="Larimer J."/>
            <person name="Lui A."/>
            <person name="MacDonald P.J.P."/>
            <person name="McCowen C."/>
            <person name="Montmayeur A."/>
            <person name="Murphy C."/>
            <person name="Neiman D."/>
            <person name="Pearson M."/>
            <person name="Priest M."/>
            <person name="Roberts A."/>
            <person name="Saif S."/>
            <person name="Shea T."/>
            <person name="Sisk P."/>
            <person name="Stolte C."/>
            <person name="Sykes S."/>
            <person name="Wortman J."/>
            <person name="Nusbaum C."/>
            <person name="Birren B."/>
        </authorList>
    </citation>
    <scope>NUCLEOTIDE SEQUENCE [LARGE SCALE GENOMIC DNA]</scope>
    <source>
        <strain evidence="1 2">CL02T12C19</strain>
    </source>
</reference>
<dbReference type="HOGENOM" id="CLU_2340882_0_0_10"/>
<dbReference type="PATRIC" id="fig|997874.3.peg.4120"/>
<dbReference type="RefSeq" id="WP_007218201.1">
    <property type="nucleotide sequence ID" value="NZ_JH724088.1"/>
</dbReference>
<dbReference type="Proteomes" id="UP000003741">
    <property type="component" value="Unassembled WGS sequence"/>
</dbReference>
<evidence type="ECO:0008006" key="3">
    <source>
        <dbReference type="Google" id="ProtNLM"/>
    </source>
</evidence>